<sequence>MFKENIDFLEKAGYNQTNRKHCYQTARRFLSFSGNSTQKVTVFLFYNIVFKGEWHFENSR</sequence>
<evidence type="ECO:0008006" key="3">
    <source>
        <dbReference type="Google" id="ProtNLM"/>
    </source>
</evidence>
<name>A0ABQ1ENJ6_9BACL</name>
<gene>
    <name evidence="1" type="ORF">GCM10008018_25900</name>
</gene>
<dbReference type="EMBL" id="BMHE01000010">
    <property type="protein sequence ID" value="GFZ79122.1"/>
    <property type="molecule type" value="Genomic_DNA"/>
</dbReference>
<organism evidence="1 2">
    <name type="scientific">Paenibacillus marchantiophytorum</name>
    <dbReference type="NCBI Taxonomy" id="1619310"/>
    <lineage>
        <taxon>Bacteria</taxon>
        <taxon>Bacillati</taxon>
        <taxon>Bacillota</taxon>
        <taxon>Bacilli</taxon>
        <taxon>Bacillales</taxon>
        <taxon>Paenibacillaceae</taxon>
        <taxon>Paenibacillus</taxon>
    </lineage>
</organism>
<dbReference type="Proteomes" id="UP000615455">
    <property type="component" value="Unassembled WGS sequence"/>
</dbReference>
<protein>
    <recommendedName>
        <fullName evidence="3">Integrase SAM-like N-terminal domain-containing protein</fullName>
    </recommendedName>
</protein>
<proteinExistence type="predicted"/>
<comment type="caution">
    <text evidence="1">The sequence shown here is derived from an EMBL/GenBank/DDBJ whole genome shotgun (WGS) entry which is preliminary data.</text>
</comment>
<accession>A0ABQ1ENJ6</accession>
<reference evidence="2" key="1">
    <citation type="journal article" date="2019" name="Int. J. Syst. Evol. Microbiol.">
        <title>The Global Catalogue of Microorganisms (GCM) 10K type strain sequencing project: providing services to taxonomists for standard genome sequencing and annotation.</title>
        <authorList>
            <consortium name="The Broad Institute Genomics Platform"/>
            <consortium name="The Broad Institute Genome Sequencing Center for Infectious Disease"/>
            <person name="Wu L."/>
            <person name="Ma J."/>
        </authorList>
    </citation>
    <scope>NUCLEOTIDE SEQUENCE [LARGE SCALE GENOMIC DNA]</scope>
    <source>
        <strain evidence="2">CGMCC 1.15043</strain>
    </source>
</reference>
<evidence type="ECO:0000313" key="2">
    <source>
        <dbReference type="Proteomes" id="UP000615455"/>
    </source>
</evidence>
<keyword evidence="2" id="KW-1185">Reference proteome</keyword>
<evidence type="ECO:0000313" key="1">
    <source>
        <dbReference type="EMBL" id="GFZ79122.1"/>
    </source>
</evidence>